<dbReference type="Proteomes" id="UP000006906">
    <property type="component" value="Chromosome 7"/>
</dbReference>
<dbReference type="CDD" id="cd22997">
    <property type="entry name" value="GT_LH"/>
    <property type="match status" value="1"/>
</dbReference>
<feature type="region of interest" description="Disordered" evidence="1">
    <location>
        <begin position="171"/>
        <end position="198"/>
    </location>
</feature>
<protein>
    <submittedName>
        <fullName evidence="3">Uncharacterized protein</fullName>
    </submittedName>
</protein>
<dbReference type="GeneID" id="66053961"/>
<keyword evidence="4" id="KW-1185">Reference proteome</keyword>
<organism evidence="3 4">
    <name type="scientific">Chlamydomonas reinhardtii</name>
    <name type="common">Chlamydomonas smithii</name>
    <dbReference type="NCBI Taxonomy" id="3055"/>
    <lineage>
        <taxon>Eukaryota</taxon>
        <taxon>Viridiplantae</taxon>
        <taxon>Chlorophyta</taxon>
        <taxon>core chlorophytes</taxon>
        <taxon>Chlorophyceae</taxon>
        <taxon>CS clade</taxon>
        <taxon>Chlamydomonadales</taxon>
        <taxon>Chlamydomonadaceae</taxon>
        <taxon>Chlamydomonas</taxon>
    </lineage>
</organism>
<name>A0A2K3DIQ0_CHLRE</name>
<dbReference type="OrthoDB" id="69177at2759"/>
<dbReference type="EMBL" id="CM008968">
    <property type="protein sequence ID" value="PNW80407.1"/>
    <property type="molecule type" value="Genomic_DNA"/>
</dbReference>
<feature type="region of interest" description="Disordered" evidence="1">
    <location>
        <begin position="704"/>
        <end position="752"/>
    </location>
</feature>
<dbReference type="ExpressionAtlas" id="A0A2K3DIQ0">
    <property type="expression patterns" value="baseline and differential"/>
</dbReference>
<evidence type="ECO:0000256" key="2">
    <source>
        <dbReference type="SAM" id="SignalP"/>
    </source>
</evidence>
<gene>
    <name evidence="3" type="ORF">CHLRE_07g316500v5</name>
</gene>
<feature type="compositionally biased region" description="Low complexity" evidence="1">
    <location>
        <begin position="610"/>
        <end position="626"/>
    </location>
</feature>
<sequence>MRRVWQAAAFPMVFAIVVLLLGSCFVLGAGTNDTNSTTTSNNRPEEPRRALVWPAHALHNTLTIQRFGLFSRVALDTTVSSEYSVLPQHYWIWLQVSHILNTSCPDCSWTEVGGPGLIAFRVSARPWNSSRVPVPAAWVPSDTAWHHMLAGMTIDINGYLANVTTLLPPPVNGSSSSTTSGSSTGASSTAGSSSGTAAAELPPVDSYALSRRVLMLVDFCYGCRPRVNLATLLLRSGRVFAMIVLIAPRKSHFDVGSSDGGSSSSSGGAEGQEAYECTEDLLALLAAAAAAGLEGYVGGFDGAPLQPAASSSGSGSAGAAAVAGAVAAALDAVAKSPVPLGFFFSAAAAGSSGLGSSGSGPESSLGSWGRLLPAPQLHVFMPLKGPAKYLESKMPVYCRTLLDTSSHAGLTGLHLMGPTVRERLYRKPMVAGKLHLFLRLLRLDAASRQPRIAPWDVLVVIDATDTLAQVSTSELLAHYRAAGSPLFEASTETSCWPKEMYPLCHAYDRLPGAAAWAGWPNRRINGGAYLGRAAAVTKYVGDVVDVLNRRFNNESWYPAACADSRNDQALLACPYLFGNAYGLTMDYTSTFFFSLNRNWQRLELVPAAAANGSSSSSSSSSSTGSSGSSGGDGAAQQDAGWQPQRWRYNVSGAVPAILHGNSRGGKERLRPSRLALLPPGYTGMTAHPDYSLLVDGKPTSYSRLCAAASKPPSPPPRGTRVQGAERASKAAGGGARMQQPQGGDAGEVEKRR</sequence>
<dbReference type="InParanoid" id="A0A2K3DIQ0"/>
<dbReference type="RefSeq" id="XP_042922452.1">
    <property type="nucleotide sequence ID" value="XM_043063884.1"/>
</dbReference>
<keyword evidence="2" id="KW-0732">Signal</keyword>
<feature type="region of interest" description="Disordered" evidence="1">
    <location>
        <begin position="610"/>
        <end position="640"/>
    </location>
</feature>
<proteinExistence type="predicted"/>
<evidence type="ECO:0000256" key="1">
    <source>
        <dbReference type="SAM" id="MobiDB-lite"/>
    </source>
</evidence>
<dbReference type="Gramene" id="PNW80407">
    <property type="protein sequence ID" value="PNW80407"/>
    <property type="gene ID" value="CHLRE_07g316500v5"/>
</dbReference>
<reference evidence="3 4" key="1">
    <citation type="journal article" date="2007" name="Science">
        <title>The Chlamydomonas genome reveals the evolution of key animal and plant functions.</title>
        <authorList>
            <person name="Merchant S.S."/>
            <person name="Prochnik S.E."/>
            <person name="Vallon O."/>
            <person name="Harris E.H."/>
            <person name="Karpowicz S.J."/>
            <person name="Witman G.B."/>
            <person name="Terry A."/>
            <person name="Salamov A."/>
            <person name="Fritz-Laylin L.K."/>
            <person name="Marechal-Drouard L."/>
            <person name="Marshall W.F."/>
            <person name="Qu L.H."/>
            <person name="Nelson D.R."/>
            <person name="Sanderfoot A.A."/>
            <person name="Spalding M.H."/>
            <person name="Kapitonov V.V."/>
            <person name="Ren Q."/>
            <person name="Ferris P."/>
            <person name="Lindquist E."/>
            <person name="Shapiro H."/>
            <person name="Lucas S.M."/>
            <person name="Grimwood J."/>
            <person name="Schmutz J."/>
            <person name="Cardol P."/>
            <person name="Cerutti H."/>
            <person name="Chanfreau G."/>
            <person name="Chen C.L."/>
            <person name="Cognat V."/>
            <person name="Croft M.T."/>
            <person name="Dent R."/>
            <person name="Dutcher S."/>
            <person name="Fernandez E."/>
            <person name="Fukuzawa H."/>
            <person name="Gonzalez-Ballester D."/>
            <person name="Gonzalez-Halphen D."/>
            <person name="Hallmann A."/>
            <person name="Hanikenne M."/>
            <person name="Hippler M."/>
            <person name="Inwood W."/>
            <person name="Jabbari K."/>
            <person name="Kalanon M."/>
            <person name="Kuras R."/>
            <person name="Lefebvre P.A."/>
            <person name="Lemaire S.D."/>
            <person name="Lobanov A.V."/>
            <person name="Lohr M."/>
            <person name="Manuell A."/>
            <person name="Meier I."/>
            <person name="Mets L."/>
            <person name="Mittag M."/>
            <person name="Mittelmeier T."/>
            <person name="Moroney J.V."/>
            <person name="Moseley J."/>
            <person name="Napoli C."/>
            <person name="Nedelcu A.M."/>
            <person name="Niyogi K."/>
            <person name="Novoselov S.V."/>
            <person name="Paulsen I.T."/>
            <person name="Pazour G."/>
            <person name="Purton S."/>
            <person name="Ral J.P."/>
            <person name="Riano-Pachon D.M."/>
            <person name="Riekhof W."/>
            <person name="Rymarquis L."/>
            <person name="Schroda M."/>
            <person name="Stern D."/>
            <person name="Umen J."/>
            <person name="Willows R."/>
            <person name="Wilson N."/>
            <person name="Zimmer S.L."/>
            <person name="Allmer J."/>
            <person name="Balk J."/>
            <person name="Bisova K."/>
            <person name="Chen C.J."/>
            <person name="Elias M."/>
            <person name="Gendler K."/>
            <person name="Hauser C."/>
            <person name="Lamb M.R."/>
            <person name="Ledford H."/>
            <person name="Long J.C."/>
            <person name="Minagawa J."/>
            <person name="Page M.D."/>
            <person name="Pan J."/>
            <person name="Pootakham W."/>
            <person name="Roje S."/>
            <person name="Rose A."/>
            <person name="Stahlberg E."/>
            <person name="Terauchi A.M."/>
            <person name="Yang P."/>
            <person name="Ball S."/>
            <person name="Bowler C."/>
            <person name="Dieckmann C.L."/>
            <person name="Gladyshev V.N."/>
            <person name="Green P."/>
            <person name="Jorgensen R."/>
            <person name="Mayfield S."/>
            <person name="Mueller-Roeber B."/>
            <person name="Rajamani S."/>
            <person name="Sayre R.T."/>
            <person name="Brokstein P."/>
            <person name="Dubchak I."/>
            <person name="Goodstein D."/>
            <person name="Hornick L."/>
            <person name="Huang Y.W."/>
            <person name="Jhaveri J."/>
            <person name="Luo Y."/>
            <person name="Martinez D."/>
            <person name="Ngau W.C."/>
            <person name="Otillar B."/>
            <person name="Poliakov A."/>
            <person name="Porter A."/>
            <person name="Szajkowski L."/>
            <person name="Werner G."/>
            <person name="Zhou K."/>
            <person name="Grigoriev I.V."/>
            <person name="Rokhsar D.S."/>
            <person name="Grossman A.R."/>
        </authorList>
    </citation>
    <scope>NUCLEOTIDE SEQUENCE [LARGE SCALE GENOMIC DNA]</scope>
    <source>
        <strain evidence="4">CC-503</strain>
    </source>
</reference>
<accession>A0A2K3DIQ0</accession>
<dbReference type="KEGG" id="cre:CHLRE_07g316500v5"/>
<dbReference type="AlphaFoldDB" id="A0A2K3DIQ0"/>
<feature type="chain" id="PRO_5014363278" evidence="2">
    <location>
        <begin position="29"/>
        <end position="752"/>
    </location>
</feature>
<feature type="compositionally biased region" description="Low complexity" evidence="1">
    <location>
        <begin position="173"/>
        <end position="198"/>
    </location>
</feature>
<evidence type="ECO:0000313" key="3">
    <source>
        <dbReference type="EMBL" id="PNW80407.1"/>
    </source>
</evidence>
<dbReference type="PROSITE" id="PS51257">
    <property type="entry name" value="PROKAR_LIPOPROTEIN"/>
    <property type="match status" value="1"/>
</dbReference>
<evidence type="ECO:0000313" key="4">
    <source>
        <dbReference type="Proteomes" id="UP000006906"/>
    </source>
</evidence>
<feature type="signal peptide" evidence="2">
    <location>
        <begin position="1"/>
        <end position="28"/>
    </location>
</feature>